<dbReference type="PaxDb" id="4097-A0A1S4CAA2"/>
<feature type="transmembrane region" description="Helical" evidence="2">
    <location>
        <begin position="35"/>
        <end position="55"/>
    </location>
</feature>
<dbReference type="KEGG" id="nta:107816931"/>
<feature type="region of interest" description="Disordered" evidence="1">
    <location>
        <begin position="60"/>
        <end position="128"/>
    </location>
</feature>
<accession>A0A1S4CAA2</accession>
<dbReference type="PANTHER" id="PTHR33429">
    <property type="entry name" value="OS02G0708000 PROTEIN-RELATED"/>
    <property type="match status" value="1"/>
</dbReference>
<feature type="compositionally biased region" description="Basic and acidic residues" evidence="1">
    <location>
        <begin position="70"/>
        <end position="91"/>
    </location>
</feature>
<proteinExistence type="predicted"/>
<feature type="compositionally biased region" description="Basic and acidic residues" evidence="1">
    <location>
        <begin position="115"/>
        <end position="128"/>
    </location>
</feature>
<gene>
    <name evidence="3" type="primary">LOC107816931</name>
</gene>
<sequence length="128" mass="13862">MSEQQQPVQGFPNDMPIQPKNTPITQSSSHSNGSFGTVFIILAVVLVISVLACLIGRICNKKSNGSHSPKQREVEQSHDIHPREDDIEKRIATSKVAASNGDFIPTSTMPSNNGHEGKGGVRFAEDHT</sequence>
<evidence type="ECO:0000313" key="3">
    <source>
        <dbReference type="RefSeq" id="XP_016498167.1"/>
    </source>
</evidence>
<dbReference type="PANTHER" id="PTHR33429:SF7">
    <property type="entry name" value="OS02G0708000 PROTEIN"/>
    <property type="match status" value="1"/>
</dbReference>
<protein>
    <submittedName>
        <fullName evidence="3">Uncharacterized protein</fullName>
    </submittedName>
</protein>
<organism evidence="3">
    <name type="scientific">Nicotiana tabacum</name>
    <name type="common">Common tobacco</name>
    <dbReference type="NCBI Taxonomy" id="4097"/>
    <lineage>
        <taxon>Eukaryota</taxon>
        <taxon>Viridiplantae</taxon>
        <taxon>Streptophyta</taxon>
        <taxon>Embryophyta</taxon>
        <taxon>Tracheophyta</taxon>
        <taxon>Spermatophyta</taxon>
        <taxon>Magnoliopsida</taxon>
        <taxon>eudicotyledons</taxon>
        <taxon>Gunneridae</taxon>
        <taxon>Pentapetalae</taxon>
        <taxon>asterids</taxon>
        <taxon>lamiids</taxon>
        <taxon>Solanales</taxon>
        <taxon>Solanaceae</taxon>
        <taxon>Nicotianoideae</taxon>
        <taxon>Nicotianeae</taxon>
        <taxon>Nicotiana</taxon>
    </lineage>
</organism>
<evidence type="ECO:0000256" key="2">
    <source>
        <dbReference type="SAM" id="Phobius"/>
    </source>
</evidence>
<feature type="compositionally biased region" description="Polar residues" evidence="1">
    <location>
        <begin position="105"/>
        <end position="114"/>
    </location>
</feature>
<dbReference type="RefSeq" id="XP_016498167.1">
    <property type="nucleotide sequence ID" value="XM_016642681.1"/>
</dbReference>
<keyword evidence="2" id="KW-0472">Membrane</keyword>
<keyword evidence="2" id="KW-1133">Transmembrane helix</keyword>
<keyword evidence="2" id="KW-0812">Transmembrane</keyword>
<name>A0A1S4CAA2_TOBAC</name>
<dbReference type="OrthoDB" id="1906668at2759"/>
<feature type="region of interest" description="Disordered" evidence="1">
    <location>
        <begin position="1"/>
        <end position="31"/>
    </location>
</feature>
<evidence type="ECO:0000256" key="1">
    <source>
        <dbReference type="SAM" id="MobiDB-lite"/>
    </source>
</evidence>
<dbReference type="AlphaFoldDB" id="A0A1S4CAA2"/>
<feature type="compositionally biased region" description="Polar residues" evidence="1">
    <location>
        <begin position="19"/>
        <end position="31"/>
    </location>
</feature>
<reference evidence="3" key="1">
    <citation type="submission" date="2025-08" db="UniProtKB">
        <authorList>
            <consortium name="RefSeq"/>
        </authorList>
    </citation>
    <scope>IDENTIFICATION</scope>
</reference>
<dbReference type="OMA" id="CLIGRIC"/>